<feature type="region of interest" description="Disordered" evidence="1">
    <location>
        <begin position="33"/>
        <end position="58"/>
    </location>
</feature>
<name>A0A8S5Q528_9CAUD</name>
<evidence type="ECO:0000256" key="1">
    <source>
        <dbReference type="SAM" id="MobiDB-lite"/>
    </source>
</evidence>
<feature type="compositionally biased region" description="Basic and acidic residues" evidence="1">
    <location>
        <begin position="44"/>
        <end position="58"/>
    </location>
</feature>
<accession>A0A8S5Q528</accession>
<proteinExistence type="predicted"/>
<reference evidence="2" key="1">
    <citation type="journal article" date="2021" name="Proc. Natl. Acad. Sci. U.S.A.">
        <title>A Catalog of Tens of Thousands of Viruses from Human Metagenomes Reveals Hidden Associations with Chronic Diseases.</title>
        <authorList>
            <person name="Tisza M.J."/>
            <person name="Buck C.B."/>
        </authorList>
    </citation>
    <scope>NUCLEOTIDE SEQUENCE</scope>
    <source>
        <strain evidence="2">CtAys2</strain>
    </source>
</reference>
<sequence length="58" mass="6580">MKIKISYTTEEELAGVIRLLSPVVKSWKKQPAKGKYKRAYGVSNRERSPNEAREGVNS</sequence>
<evidence type="ECO:0000313" key="2">
    <source>
        <dbReference type="EMBL" id="DAE13875.1"/>
    </source>
</evidence>
<protein>
    <submittedName>
        <fullName evidence="2">Uncharacterized protein</fullName>
    </submittedName>
</protein>
<dbReference type="EMBL" id="BK015571">
    <property type="protein sequence ID" value="DAE13875.1"/>
    <property type="molecule type" value="Genomic_DNA"/>
</dbReference>
<organism evidence="2">
    <name type="scientific">Myoviridae sp. ctAys2</name>
    <dbReference type="NCBI Taxonomy" id="2825044"/>
    <lineage>
        <taxon>Viruses</taxon>
        <taxon>Duplodnaviria</taxon>
        <taxon>Heunggongvirae</taxon>
        <taxon>Uroviricota</taxon>
        <taxon>Caudoviricetes</taxon>
    </lineage>
</organism>